<keyword evidence="3 8" id="KW-0597">Phosphoprotein</keyword>
<keyword evidence="12" id="KW-1185">Reference proteome</keyword>
<dbReference type="SUPFAM" id="SSF46689">
    <property type="entry name" value="Homeodomain-like"/>
    <property type="match status" value="2"/>
</dbReference>
<dbReference type="InterPro" id="IPR011006">
    <property type="entry name" value="CheY-like_superfamily"/>
</dbReference>
<gene>
    <name evidence="11" type="ORF">OB236_00220</name>
</gene>
<dbReference type="PANTHER" id="PTHR42713:SF3">
    <property type="entry name" value="TRANSCRIPTIONAL REGULATORY PROTEIN HPTR"/>
    <property type="match status" value="1"/>
</dbReference>
<evidence type="ECO:0000256" key="1">
    <source>
        <dbReference type="ARBA" id="ARBA00004496"/>
    </source>
</evidence>
<dbReference type="InterPro" id="IPR051552">
    <property type="entry name" value="HptR"/>
</dbReference>
<protein>
    <submittedName>
        <fullName evidence="11">Response regulator</fullName>
    </submittedName>
</protein>
<dbReference type="PROSITE" id="PS50110">
    <property type="entry name" value="RESPONSE_REGULATORY"/>
    <property type="match status" value="1"/>
</dbReference>
<keyword evidence="4" id="KW-0902">Two-component regulatory system</keyword>
<evidence type="ECO:0000256" key="6">
    <source>
        <dbReference type="ARBA" id="ARBA00023125"/>
    </source>
</evidence>
<evidence type="ECO:0000259" key="9">
    <source>
        <dbReference type="PROSITE" id="PS01124"/>
    </source>
</evidence>
<dbReference type="Proteomes" id="UP001652445">
    <property type="component" value="Unassembled WGS sequence"/>
</dbReference>
<keyword evidence="2" id="KW-0963">Cytoplasm</keyword>
<organism evidence="11 12">
    <name type="scientific">Paenibacillus baimaensis</name>
    <dbReference type="NCBI Taxonomy" id="2982185"/>
    <lineage>
        <taxon>Bacteria</taxon>
        <taxon>Bacillati</taxon>
        <taxon>Bacillota</taxon>
        <taxon>Bacilli</taxon>
        <taxon>Bacillales</taxon>
        <taxon>Paenibacillaceae</taxon>
        <taxon>Paenibacillus</taxon>
    </lineage>
</organism>
<comment type="subcellular location">
    <subcellularLocation>
        <location evidence="1">Cytoplasm</location>
    </subcellularLocation>
</comment>
<evidence type="ECO:0000259" key="10">
    <source>
        <dbReference type="PROSITE" id="PS50110"/>
    </source>
</evidence>
<evidence type="ECO:0000256" key="8">
    <source>
        <dbReference type="PROSITE-ProRule" id="PRU00169"/>
    </source>
</evidence>
<evidence type="ECO:0000313" key="12">
    <source>
        <dbReference type="Proteomes" id="UP001652445"/>
    </source>
</evidence>
<evidence type="ECO:0000313" key="11">
    <source>
        <dbReference type="EMBL" id="MCU6790538.1"/>
    </source>
</evidence>
<keyword evidence="7" id="KW-0804">Transcription</keyword>
<proteinExistence type="predicted"/>
<dbReference type="Pfam" id="PF00072">
    <property type="entry name" value="Response_reg"/>
    <property type="match status" value="1"/>
</dbReference>
<evidence type="ECO:0000256" key="7">
    <source>
        <dbReference type="ARBA" id="ARBA00023163"/>
    </source>
</evidence>
<dbReference type="InterPro" id="IPR018062">
    <property type="entry name" value="HTH_AraC-typ_CS"/>
</dbReference>
<dbReference type="EMBL" id="JAOQIO010000001">
    <property type="protein sequence ID" value="MCU6790538.1"/>
    <property type="molecule type" value="Genomic_DNA"/>
</dbReference>
<dbReference type="InterPro" id="IPR001789">
    <property type="entry name" value="Sig_transdc_resp-reg_receiver"/>
</dbReference>
<dbReference type="PROSITE" id="PS00041">
    <property type="entry name" value="HTH_ARAC_FAMILY_1"/>
    <property type="match status" value="1"/>
</dbReference>
<reference evidence="11 12" key="1">
    <citation type="submission" date="2022-09" db="EMBL/GenBank/DDBJ databases">
        <authorList>
            <person name="Han X.L."/>
            <person name="Wang Q."/>
            <person name="Lu T."/>
        </authorList>
    </citation>
    <scope>NUCLEOTIDE SEQUENCE [LARGE SCALE GENOMIC DNA]</scope>
    <source>
        <strain evidence="11 12">WQ 127069</strain>
    </source>
</reference>
<accession>A0ABT2U7D6</accession>
<dbReference type="Pfam" id="PF12833">
    <property type="entry name" value="HTH_18"/>
    <property type="match status" value="1"/>
</dbReference>
<dbReference type="InterPro" id="IPR041522">
    <property type="entry name" value="CdaR_GGDEF"/>
</dbReference>
<dbReference type="SUPFAM" id="SSF52172">
    <property type="entry name" value="CheY-like"/>
    <property type="match status" value="1"/>
</dbReference>
<dbReference type="SMART" id="SM00342">
    <property type="entry name" value="HTH_ARAC"/>
    <property type="match status" value="1"/>
</dbReference>
<dbReference type="InterPro" id="IPR018060">
    <property type="entry name" value="HTH_AraC"/>
</dbReference>
<dbReference type="Gene3D" id="1.10.10.60">
    <property type="entry name" value="Homeodomain-like"/>
    <property type="match status" value="2"/>
</dbReference>
<feature type="domain" description="HTH araC/xylS-type" evidence="9">
    <location>
        <begin position="429"/>
        <end position="527"/>
    </location>
</feature>
<evidence type="ECO:0000256" key="3">
    <source>
        <dbReference type="ARBA" id="ARBA00022553"/>
    </source>
</evidence>
<evidence type="ECO:0000256" key="4">
    <source>
        <dbReference type="ARBA" id="ARBA00023012"/>
    </source>
</evidence>
<dbReference type="Gene3D" id="3.40.50.2300">
    <property type="match status" value="1"/>
</dbReference>
<feature type="domain" description="Response regulatory" evidence="10">
    <location>
        <begin position="3"/>
        <end position="120"/>
    </location>
</feature>
<name>A0ABT2U7D6_9BACL</name>
<dbReference type="SMART" id="SM00448">
    <property type="entry name" value="REC"/>
    <property type="match status" value="1"/>
</dbReference>
<dbReference type="Pfam" id="PF17853">
    <property type="entry name" value="GGDEF_2"/>
    <property type="match status" value="1"/>
</dbReference>
<keyword evidence="6" id="KW-0238">DNA-binding</keyword>
<dbReference type="PRINTS" id="PR00032">
    <property type="entry name" value="HTHARAC"/>
</dbReference>
<sequence>MLKAVIADDEPIIIKGLKKLIPWDAMGIQIVGEAWTGSGLLQQIEEHQPDLVITDISMPDGSGIDVIKEIEKRELRTRVIFISAYQEFSYAKDALAYGAVEYLVKPIDKGLLIDAVNKALLLLREHHEEQSSKHKLAVYEQKDRTTQIEELLDRLLEGDIRGHEATRKLQELSLQVSRELLITVMAISFVKQEDDGRWGDHENRLVMFAITNVIEEMLQQQAGGFVMRKHDSLCVIVNHSDGQWMQALAEEIVKQIYYYLKIDISIGIGCPVTKLEQLRTSYMSAMDALKNQYFTGKQSVIPWTFNLHNHPVTERKLKERVAALFQAMLIRDDGRLNDELEELFLMIAATSQGSKEIAVTTCFAMIRELIEEINGISMALQELEQEQQMWLLEMQQIHNFDELKHYVAGRVGELADRLLFMGKDGHQLKLVKDYIEQHFNENITLESMASMLYMNPYYFSSFFKKHTHVNFKHYVTDVRMKHAVKLLLHTDLLVYEIAERVGYNNPRQFSDMFKKQFGKLPQEYKAHK</sequence>
<dbReference type="PROSITE" id="PS01124">
    <property type="entry name" value="HTH_ARAC_FAMILY_2"/>
    <property type="match status" value="1"/>
</dbReference>
<dbReference type="InterPro" id="IPR009057">
    <property type="entry name" value="Homeodomain-like_sf"/>
</dbReference>
<comment type="caution">
    <text evidence="11">The sequence shown here is derived from an EMBL/GenBank/DDBJ whole genome shotgun (WGS) entry which is preliminary data.</text>
</comment>
<evidence type="ECO:0000256" key="5">
    <source>
        <dbReference type="ARBA" id="ARBA00023015"/>
    </source>
</evidence>
<feature type="modified residue" description="4-aspartylphosphate" evidence="8">
    <location>
        <position position="55"/>
    </location>
</feature>
<dbReference type="InterPro" id="IPR020449">
    <property type="entry name" value="Tscrpt_reg_AraC-type_HTH"/>
</dbReference>
<evidence type="ECO:0000256" key="2">
    <source>
        <dbReference type="ARBA" id="ARBA00022490"/>
    </source>
</evidence>
<dbReference type="CDD" id="cd17536">
    <property type="entry name" value="REC_YesN-like"/>
    <property type="match status" value="1"/>
</dbReference>
<dbReference type="RefSeq" id="WP_262682019.1">
    <property type="nucleotide sequence ID" value="NZ_JAOQIO010000001.1"/>
</dbReference>
<dbReference type="PANTHER" id="PTHR42713">
    <property type="entry name" value="HISTIDINE KINASE-RELATED"/>
    <property type="match status" value="1"/>
</dbReference>
<keyword evidence="5" id="KW-0805">Transcription regulation</keyword>